<feature type="compositionally biased region" description="Polar residues" evidence="1">
    <location>
        <begin position="76"/>
        <end position="86"/>
    </location>
</feature>
<dbReference type="Proteomes" id="UP000000763">
    <property type="component" value="Chromosome 9"/>
</dbReference>
<name>Q67U52_ORYSJ</name>
<reference evidence="3" key="2">
    <citation type="journal article" date="2008" name="Nucleic Acids Res.">
        <title>The rice annotation project database (RAP-DB): 2008 update.</title>
        <authorList>
            <consortium name="The rice annotation project (RAP)"/>
        </authorList>
    </citation>
    <scope>GENOME REANNOTATION</scope>
    <source>
        <strain evidence="3">cv. Nipponbare</strain>
    </source>
</reference>
<gene>
    <name evidence="2" type="primary">OJ1123_B08.18</name>
</gene>
<proteinExistence type="predicted"/>
<sequence length="100" mass="10572">MGLVISRILLLRDGAKYRPGIRPKWVHAAVSGSKSIGSASRRPTRGVSSPSQWIPAILAEVDGTARHHAQALTHRSAGNLTTTPAGQPQEKIDLVAAESS</sequence>
<evidence type="ECO:0000313" key="3">
    <source>
        <dbReference type="Proteomes" id="UP000000763"/>
    </source>
</evidence>
<protein>
    <submittedName>
        <fullName evidence="2">Uncharacterized protein</fullName>
    </submittedName>
</protein>
<evidence type="ECO:0000256" key="1">
    <source>
        <dbReference type="SAM" id="MobiDB-lite"/>
    </source>
</evidence>
<evidence type="ECO:0000313" key="2">
    <source>
        <dbReference type="EMBL" id="BAD38319.1"/>
    </source>
</evidence>
<accession>Q67U52</accession>
<organism evidence="2 3">
    <name type="scientific">Oryza sativa subsp. japonica</name>
    <name type="common">Rice</name>
    <dbReference type="NCBI Taxonomy" id="39947"/>
    <lineage>
        <taxon>Eukaryota</taxon>
        <taxon>Viridiplantae</taxon>
        <taxon>Streptophyta</taxon>
        <taxon>Embryophyta</taxon>
        <taxon>Tracheophyta</taxon>
        <taxon>Spermatophyta</taxon>
        <taxon>Magnoliopsida</taxon>
        <taxon>Liliopsida</taxon>
        <taxon>Poales</taxon>
        <taxon>Poaceae</taxon>
        <taxon>BOP clade</taxon>
        <taxon>Oryzoideae</taxon>
        <taxon>Oryzeae</taxon>
        <taxon>Oryzinae</taxon>
        <taxon>Oryza</taxon>
        <taxon>Oryza sativa</taxon>
    </lineage>
</organism>
<reference evidence="3" key="1">
    <citation type="journal article" date="2005" name="Nature">
        <title>The map-based sequence of the rice genome.</title>
        <authorList>
            <consortium name="International rice genome sequencing project (IRGSP)"/>
            <person name="Matsumoto T."/>
            <person name="Wu J."/>
            <person name="Kanamori H."/>
            <person name="Katayose Y."/>
            <person name="Fujisawa M."/>
            <person name="Namiki N."/>
            <person name="Mizuno H."/>
            <person name="Yamamoto K."/>
            <person name="Antonio B.A."/>
            <person name="Baba T."/>
            <person name="Sakata K."/>
            <person name="Nagamura Y."/>
            <person name="Aoki H."/>
            <person name="Arikawa K."/>
            <person name="Arita K."/>
            <person name="Bito T."/>
            <person name="Chiden Y."/>
            <person name="Fujitsuka N."/>
            <person name="Fukunaka R."/>
            <person name="Hamada M."/>
            <person name="Harada C."/>
            <person name="Hayashi A."/>
            <person name="Hijishita S."/>
            <person name="Honda M."/>
            <person name="Hosokawa S."/>
            <person name="Ichikawa Y."/>
            <person name="Idonuma A."/>
            <person name="Iijima M."/>
            <person name="Ikeda M."/>
            <person name="Ikeno M."/>
            <person name="Ito K."/>
            <person name="Ito S."/>
            <person name="Ito T."/>
            <person name="Ito Y."/>
            <person name="Ito Y."/>
            <person name="Iwabuchi A."/>
            <person name="Kamiya K."/>
            <person name="Karasawa W."/>
            <person name="Kurita K."/>
            <person name="Katagiri S."/>
            <person name="Kikuta A."/>
            <person name="Kobayashi H."/>
            <person name="Kobayashi N."/>
            <person name="Machita K."/>
            <person name="Maehara T."/>
            <person name="Masukawa M."/>
            <person name="Mizubayashi T."/>
            <person name="Mukai Y."/>
            <person name="Nagasaki H."/>
            <person name="Nagata Y."/>
            <person name="Naito S."/>
            <person name="Nakashima M."/>
            <person name="Nakama Y."/>
            <person name="Nakamichi Y."/>
            <person name="Nakamura M."/>
            <person name="Meguro A."/>
            <person name="Negishi M."/>
            <person name="Ohta I."/>
            <person name="Ohta T."/>
            <person name="Okamoto M."/>
            <person name="Ono N."/>
            <person name="Saji S."/>
            <person name="Sakaguchi M."/>
            <person name="Sakai K."/>
            <person name="Shibata M."/>
            <person name="Shimokawa T."/>
            <person name="Song J."/>
            <person name="Takazaki Y."/>
            <person name="Terasawa K."/>
            <person name="Tsugane M."/>
            <person name="Tsuji K."/>
            <person name="Ueda S."/>
            <person name="Waki K."/>
            <person name="Yamagata H."/>
            <person name="Yamamoto M."/>
            <person name="Yamamoto S."/>
            <person name="Yamane H."/>
            <person name="Yoshiki S."/>
            <person name="Yoshihara R."/>
            <person name="Yukawa K."/>
            <person name="Zhong H."/>
            <person name="Yano M."/>
            <person name="Yuan Q."/>
            <person name="Ouyang S."/>
            <person name="Liu J."/>
            <person name="Jones K.M."/>
            <person name="Gansberger K."/>
            <person name="Moffat K."/>
            <person name="Hill J."/>
            <person name="Bera J."/>
            <person name="Fadrosh D."/>
            <person name="Jin S."/>
            <person name="Johri S."/>
            <person name="Kim M."/>
            <person name="Overton L."/>
            <person name="Reardon M."/>
            <person name="Tsitrin T."/>
            <person name="Vuong H."/>
            <person name="Weaver B."/>
            <person name="Ciecko A."/>
            <person name="Tallon L."/>
            <person name="Jackson J."/>
            <person name="Pai G."/>
            <person name="Aken S.V."/>
            <person name="Utterback T."/>
            <person name="Reidmuller S."/>
            <person name="Feldblyum T."/>
            <person name="Hsiao J."/>
            <person name="Zismann V."/>
            <person name="Iobst S."/>
            <person name="de Vazeille A.R."/>
            <person name="Buell C.R."/>
            <person name="Ying K."/>
            <person name="Li Y."/>
            <person name="Lu T."/>
            <person name="Huang Y."/>
            <person name="Zhao Q."/>
            <person name="Feng Q."/>
            <person name="Zhang L."/>
            <person name="Zhu J."/>
            <person name="Weng Q."/>
            <person name="Mu J."/>
            <person name="Lu Y."/>
            <person name="Fan D."/>
            <person name="Liu Y."/>
            <person name="Guan J."/>
            <person name="Zhang Y."/>
            <person name="Yu S."/>
            <person name="Liu X."/>
            <person name="Zhang Y."/>
            <person name="Hong G."/>
            <person name="Han B."/>
            <person name="Choisne N."/>
            <person name="Demange N."/>
            <person name="Orjeda G."/>
            <person name="Samain S."/>
            <person name="Cattolico L."/>
            <person name="Pelletier E."/>
            <person name="Couloux A."/>
            <person name="Segurens B."/>
            <person name="Wincker P."/>
            <person name="D'Hont A."/>
            <person name="Scarpelli C."/>
            <person name="Weissenbach J."/>
            <person name="Salanoubat M."/>
            <person name="Quetier F."/>
            <person name="Yu Y."/>
            <person name="Kim H.R."/>
            <person name="Rambo T."/>
            <person name="Currie J."/>
            <person name="Collura K."/>
            <person name="Luo M."/>
            <person name="Yang T."/>
            <person name="Ammiraju J.S.S."/>
            <person name="Engler F."/>
            <person name="Soderlund C."/>
            <person name="Wing R.A."/>
            <person name="Palmer L.E."/>
            <person name="de la Bastide M."/>
            <person name="Spiegel L."/>
            <person name="Nascimento L."/>
            <person name="Zutavern T."/>
            <person name="O'Shaughnessy A."/>
            <person name="Dike S."/>
            <person name="Dedhia N."/>
            <person name="Preston R."/>
            <person name="Balija V."/>
            <person name="McCombie W.R."/>
            <person name="Chow T."/>
            <person name="Chen H."/>
            <person name="Chung M."/>
            <person name="Chen C."/>
            <person name="Shaw J."/>
            <person name="Wu H."/>
            <person name="Hsiao K."/>
            <person name="Chao Y."/>
            <person name="Chu M."/>
            <person name="Cheng C."/>
            <person name="Hour A."/>
            <person name="Lee P."/>
            <person name="Lin S."/>
            <person name="Lin Y."/>
            <person name="Liou J."/>
            <person name="Liu S."/>
            <person name="Hsing Y."/>
            <person name="Raghuvanshi S."/>
            <person name="Mohanty A."/>
            <person name="Bharti A.K."/>
            <person name="Gaur A."/>
            <person name="Gupta V."/>
            <person name="Kumar D."/>
            <person name="Ravi V."/>
            <person name="Vij S."/>
            <person name="Kapur A."/>
            <person name="Khurana P."/>
            <person name="Khurana P."/>
            <person name="Khurana J.P."/>
            <person name="Tyagi A.K."/>
            <person name="Gaikwad K."/>
            <person name="Singh A."/>
            <person name="Dalal V."/>
            <person name="Srivastava S."/>
            <person name="Dixit A."/>
            <person name="Pal A.K."/>
            <person name="Ghazi I.A."/>
            <person name="Yadav M."/>
            <person name="Pandit A."/>
            <person name="Bhargava A."/>
            <person name="Sureshbabu K."/>
            <person name="Batra K."/>
            <person name="Sharma T.R."/>
            <person name="Mohapatra T."/>
            <person name="Singh N.K."/>
            <person name="Messing J."/>
            <person name="Nelson A.B."/>
            <person name="Fuks G."/>
            <person name="Kavchok S."/>
            <person name="Keizer G."/>
            <person name="Linton E."/>
            <person name="Llaca V."/>
            <person name="Song R."/>
            <person name="Tanyolac B."/>
            <person name="Young S."/>
            <person name="Ho-Il K."/>
            <person name="Hahn J.H."/>
            <person name="Sangsakoo G."/>
            <person name="Vanavichit A."/>
            <person name="de Mattos Luiz.A.T."/>
            <person name="Zimmer P.D."/>
            <person name="Malone G."/>
            <person name="Dellagostin O."/>
            <person name="de Oliveira A.C."/>
            <person name="Bevan M."/>
            <person name="Bancroft I."/>
            <person name="Minx P."/>
            <person name="Cordum H."/>
            <person name="Wilson R."/>
            <person name="Cheng Z."/>
            <person name="Jin W."/>
            <person name="Jiang J."/>
            <person name="Leong S.A."/>
            <person name="Iwama H."/>
            <person name="Gojobori T."/>
            <person name="Itoh T."/>
            <person name="Niimura Y."/>
            <person name="Fujii Y."/>
            <person name="Habara T."/>
            <person name="Sakai H."/>
            <person name="Sato Y."/>
            <person name="Wilson G."/>
            <person name="Kumar K."/>
            <person name="McCouch S."/>
            <person name="Juretic N."/>
            <person name="Hoen D."/>
            <person name="Wright S."/>
            <person name="Bruskiewich R."/>
            <person name="Bureau T."/>
            <person name="Miyao A."/>
            <person name="Hirochika H."/>
            <person name="Nishikawa T."/>
            <person name="Kadowaki K."/>
            <person name="Sugiura M."/>
            <person name="Burr B."/>
            <person name="Sasaki T."/>
        </authorList>
    </citation>
    <scope>NUCLEOTIDE SEQUENCE [LARGE SCALE GENOMIC DNA]</scope>
    <source>
        <strain evidence="3">cv. Nipponbare</strain>
    </source>
</reference>
<feature type="region of interest" description="Disordered" evidence="1">
    <location>
        <begin position="74"/>
        <end position="100"/>
    </location>
</feature>
<dbReference type="EMBL" id="AP005720">
    <property type="protein sequence ID" value="BAD38319.1"/>
    <property type="molecule type" value="Genomic_DNA"/>
</dbReference>
<dbReference type="AlphaFoldDB" id="Q67U52"/>